<evidence type="ECO:0000256" key="1">
    <source>
        <dbReference type="ARBA" id="ARBA00022485"/>
    </source>
</evidence>
<dbReference type="SUPFAM" id="SSF52141">
    <property type="entry name" value="Uracil-DNA glycosylase-like"/>
    <property type="match status" value="1"/>
</dbReference>
<dbReference type="SMART" id="SM00987">
    <property type="entry name" value="UreE_C"/>
    <property type="match status" value="1"/>
</dbReference>
<dbReference type="OrthoDB" id="9787663at2"/>
<evidence type="ECO:0000256" key="2">
    <source>
        <dbReference type="ARBA" id="ARBA00022723"/>
    </source>
</evidence>
<evidence type="ECO:0000256" key="5">
    <source>
        <dbReference type="ARBA" id="ARBA00023004"/>
    </source>
</evidence>
<dbReference type="Pfam" id="PF03167">
    <property type="entry name" value="UDG"/>
    <property type="match status" value="1"/>
</dbReference>
<dbReference type="EMBL" id="FYEH01000002">
    <property type="protein sequence ID" value="SNB61330.1"/>
    <property type="molecule type" value="Genomic_DNA"/>
</dbReference>
<accession>A0A212QPH8</accession>
<evidence type="ECO:0000259" key="10">
    <source>
        <dbReference type="SMART" id="SM00986"/>
    </source>
</evidence>
<dbReference type="GO" id="GO:0051539">
    <property type="term" value="F:4 iron, 4 sulfur cluster binding"/>
    <property type="evidence" value="ECO:0007669"/>
    <property type="project" value="UniProtKB-KW"/>
</dbReference>
<keyword evidence="5" id="KW-0408">Iron</keyword>
<evidence type="ECO:0000256" key="4">
    <source>
        <dbReference type="ARBA" id="ARBA00022801"/>
    </source>
</evidence>
<dbReference type="AlphaFoldDB" id="A0A212QPH8"/>
<keyword evidence="3" id="KW-0227">DNA damage</keyword>
<keyword evidence="1" id="KW-0004">4Fe-4S</keyword>
<protein>
    <recommendedName>
        <fullName evidence="9">Type-5 uracil-DNA glycosylase</fullName>
    </recommendedName>
</protein>
<dbReference type="GO" id="GO:0046872">
    <property type="term" value="F:metal ion binding"/>
    <property type="evidence" value="ECO:0007669"/>
    <property type="project" value="UniProtKB-KW"/>
</dbReference>
<evidence type="ECO:0000256" key="3">
    <source>
        <dbReference type="ARBA" id="ARBA00022763"/>
    </source>
</evidence>
<dbReference type="InterPro" id="IPR044147">
    <property type="entry name" value="UdgB-like"/>
</dbReference>
<dbReference type="Gene3D" id="3.40.470.10">
    <property type="entry name" value="Uracil-DNA glycosylase-like domain"/>
    <property type="match status" value="1"/>
</dbReference>
<dbReference type="GO" id="GO:0006284">
    <property type="term" value="P:base-excision repair"/>
    <property type="evidence" value="ECO:0007669"/>
    <property type="project" value="InterPro"/>
</dbReference>
<dbReference type="CDD" id="cd10031">
    <property type="entry name" value="UDG-F5_TTUDGB_like"/>
    <property type="match status" value="1"/>
</dbReference>
<evidence type="ECO:0000313" key="11">
    <source>
        <dbReference type="EMBL" id="SNB61330.1"/>
    </source>
</evidence>
<organism evidence="11 12">
    <name type="scientific">Arboricoccus pini</name>
    <dbReference type="NCBI Taxonomy" id="1963835"/>
    <lineage>
        <taxon>Bacteria</taxon>
        <taxon>Pseudomonadati</taxon>
        <taxon>Pseudomonadota</taxon>
        <taxon>Alphaproteobacteria</taxon>
        <taxon>Geminicoccales</taxon>
        <taxon>Geminicoccaceae</taxon>
        <taxon>Arboricoccus</taxon>
    </lineage>
</organism>
<dbReference type="PANTHER" id="PTHR33693:SF3">
    <property type="entry name" value="TYPE-5 URACIL-DNA GLYCOSYLASE"/>
    <property type="match status" value="1"/>
</dbReference>
<dbReference type="GO" id="GO:0004844">
    <property type="term" value="F:uracil DNA N-glycosylase activity"/>
    <property type="evidence" value="ECO:0007669"/>
    <property type="project" value="InterPro"/>
</dbReference>
<dbReference type="InterPro" id="IPR005122">
    <property type="entry name" value="Uracil-DNA_glycosylase-like"/>
</dbReference>
<keyword evidence="6" id="KW-0411">Iron-sulfur</keyword>
<sequence length="220" mass="23860">MLAERSAPPPDCPRCPRLVAYRQTLRALHHDWFNAPVPSFGPSDARLLVVGLAPGASGANRTGRPFTGDYAGVVLYPALASAGLANERFDARLDDGLELQGARITNAVRCVPPANKPTPEEIRNCRDYLRDEVSALPADGVVLALGRIAHESVLKCLGLKQALYPFVHGQVHRPPGAPRLIDTYHTSRYNMNTGRLTLAMVQAVARTIQVELTRQGSDGH</sequence>
<evidence type="ECO:0000256" key="8">
    <source>
        <dbReference type="ARBA" id="ARBA00023779"/>
    </source>
</evidence>
<reference evidence="11 12" key="1">
    <citation type="submission" date="2017-06" db="EMBL/GenBank/DDBJ databases">
        <authorList>
            <person name="Kim H.J."/>
            <person name="Triplett B.A."/>
        </authorList>
    </citation>
    <scope>NUCLEOTIDE SEQUENCE [LARGE SCALE GENOMIC DNA]</scope>
    <source>
        <strain evidence="11 12">B29T1</strain>
    </source>
</reference>
<evidence type="ECO:0000256" key="6">
    <source>
        <dbReference type="ARBA" id="ARBA00023014"/>
    </source>
</evidence>
<evidence type="ECO:0000256" key="9">
    <source>
        <dbReference type="ARBA" id="ARBA00023887"/>
    </source>
</evidence>
<dbReference type="InterPro" id="IPR051536">
    <property type="entry name" value="UDG_Type-4/5"/>
</dbReference>
<dbReference type="InterPro" id="IPR036895">
    <property type="entry name" value="Uracil-DNA_glycosylase-like_sf"/>
</dbReference>
<dbReference type="GO" id="GO:0033958">
    <property type="term" value="F:DNA-deoxyinosine glycosylase activity"/>
    <property type="evidence" value="ECO:0007669"/>
    <property type="project" value="InterPro"/>
</dbReference>
<comment type="similarity">
    <text evidence="8">Belongs to the uracil-DNA glycosylase (UDG) superfamily. Type 5 (UDGb) family.</text>
</comment>
<keyword evidence="2" id="KW-0479">Metal-binding</keyword>
<keyword evidence="7" id="KW-0234">DNA repair</keyword>
<keyword evidence="4" id="KW-0378">Hydrolase</keyword>
<gene>
    <name evidence="11" type="ORF">SAMN07250955_102183</name>
</gene>
<proteinExistence type="inferred from homology"/>
<evidence type="ECO:0000313" key="12">
    <source>
        <dbReference type="Proteomes" id="UP000197065"/>
    </source>
</evidence>
<dbReference type="PANTHER" id="PTHR33693">
    <property type="entry name" value="TYPE-5 URACIL-DNA GLYCOSYLASE"/>
    <property type="match status" value="1"/>
</dbReference>
<name>A0A212QPH8_9PROT</name>
<dbReference type="Proteomes" id="UP000197065">
    <property type="component" value="Unassembled WGS sequence"/>
</dbReference>
<evidence type="ECO:0000256" key="7">
    <source>
        <dbReference type="ARBA" id="ARBA00023204"/>
    </source>
</evidence>
<feature type="domain" description="Uracil-DNA glycosylase-like" evidence="10">
    <location>
        <begin position="38"/>
        <end position="205"/>
    </location>
</feature>
<dbReference type="SMART" id="SM00986">
    <property type="entry name" value="UDG"/>
    <property type="match status" value="1"/>
</dbReference>
<keyword evidence="12" id="KW-1185">Reference proteome</keyword>